<sequence length="566" mass="61497">MNKTNCTSIWRLAGPGALVCYALLAPLSALCSSLFALSLQPVVDTGLSGDLARFGLACLAAFLLGAVDLGLNHWTVSRQAALVHRCTNRLCQHYLHQILAQKVERLQGQDSAVYLSKLTADAPLISSGYLGNALDLYRSAWSLIASLAVLAAAGWELAALAVLCALVSLVLPKLLQRSADQAEAAYLDANRTHLAQAQEILTNFLLIRLYGLAPEQEARYGNAATQVERADNRRQVVRQRMNTLGSAISQLSFVLLLAGAMLLVIQGKLSVGYTMSLTQLLGGVMFPFEVLPGYWIALQTGKRLYRSNLEQLQNGLDSPGIQPLSHAPRQLALHGVSFAYPHRPLLVEHLTLHLDCTKKYALVGGSGSGKSTLAKLLLGFLTPTRGSVTLDGIPLEQVESVSLYRAIGYQSQNNTFFRDTLEHNILLGRSLSPEDWRQLLQQVQLAHWVAQLPHQAQTVVEENGKNLSGGQAQRVALARCLAGHPTFLVLDEITSALDPKTAGALMDTVLALEGVGLLAITHDLSEERLKRFDSILVLRDGALTEQGSWEALMAQQGELYRLSVRP</sequence>
<evidence type="ECO:0000256" key="1">
    <source>
        <dbReference type="ARBA" id="ARBA00004651"/>
    </source>
</evidence>
<dbReference type="PROSITE" id="PS50929">
    <property type="entry name" value="ABC_TM1F"/>
    <property type="match status" value="1"/>
</dbReference>
<dbReference type="GO" id="GO:0005524">
    <property type="term" value="F:ATP binding"/>
    <property type="evidence" value="ECO:0007669"/>
    <property type="project" value="UniProtKB-KW"/>
</dbReference>
<feature type="transmembrane region" description="Helical" evidence="7">
    <location>
        <begin position="12"/>
        <end position="39"/>
    </location>
</feature>
<dbReference type="SMART" id="SM00382">
    <property type="entry name" value="AAA"/>
    <property type="match status" value="1"/>
</dbReference>
<dbReference type="PANTHER" id="PTHR24221">
    <property type="entry name" value="ATP-BINDING CASSETTE SUB-FAMILY B"/>
    <property type="match status" value="1"/>
</dbReference>
<dbReference type="GO" id="GO:0016887">
    <property type="term" value="F:ATP hydrolysis activity"/>
    <property type="evidence" value="ECO:0007669"/>
    <property type="project" value="InterPro"/>
</dbReference>
<evidence type="ECO:0000256" key="5">
    <source>
        <dbReference type="ARBA" id="ARBA00022989"/>
    </source>
</evidence>
<evidence type="ECO:0000256" key="6">
    <source>
        <dbReference type="ARBA" id="ARBA00023136"/>
    </source>
</evidence>
<dbReference type="InterPro" id="IPR027417">
    <property type="entry name" value="P-loop_NTPase"/>
</dbReference>
<dbReference type="InterPro" id="IPR039421">
    <property type="entry name" value="Type_1_exporter"/>
</dbReference>
<feature type="domain" description="ABC transporter" evidence="8">
    <location>
        <begin position="331"/>
        <end position="565"/>
    </location>
</feature>
<dbReference type="Proteomes" id="UP000886879">
    <property type="component" value="Unassembled WGS sequence"/>
</dbReference>
<feature type="transmembrane region" description="Helical" evidence="7">
    <location>
        <begin position="277"/>
        <end position="297"/>
    </location>
</feature>
<dbReference type="AlphaFoldDB" id="A0A9D0YQC5"/>
<reference evidence="10" key="2">
    <citation type="journal article" date="2021" name="PeerJ">
        <title>Extensive microbial diversity within the chicken gut microbiome revealed by metagenomics and culture.</title>
        <authorList>
            <person name="Gilroy R."/>
            <person name="Ravi A."/>
            <person name="Getino M."/>
            <person name="Pursley I."/>
            <person name="Horton D.L."/>
            <person name="Alikhan N.F."/>
            <person name="Baker D."/>
            <person name="Gharbi K."/>
            <person name="Hall N."/>
            <person name="Watson M."/>
            <person name="Adriaenssens E.M."/>
            <person name="Foster-Nyarko E."/>
            <person name="Jarju S."/>
            <person name="Secka A."/>
            <person name="Antonio M."/>
            <person name="Oren A."/>
            <person name="Chaudhuri R.R."/>
            <person name="La Ragione R."/>
            <person name="Hildebrand F."/>
            <person name="Pallen M.J."/>
        </authorList>
    </citation>
    <scope>NUCLEOTIDE SEQUENCE</scope>
    <source>
        <strain evidence="10">ChiGjej2B2-12916</strain>
    </source>
</reference>
<dbReference type="Pfam" id="PF00664">
    <property type="entry name" value="ABC_membrane"/>
    <property type="match status" value="1"/>
</dbReference>
<dbReference type="Gene3D" id="3.40.50.300">
    <property type="entry name" value="P-loop containing nucleotide triphosphate hydrolases"/>
    <property type="match status" value="1"/>
</dbReference>
<evidence type="ECO:0000256" key="3">
    <source>
        <dbReference type="ARBA" id="ARBA00022741"/>
    </source>
</evidence>
<accession>A0A9D0YQC5</accession>
<reference evidence="10" key="1">
    <citation type="submission" date="2020-10" db="EMBL/GenBank/DDBJ databases">
        <authorList>
            <person name="Gilroy R."/>
        </authorList>
    </citation>
    <scope>NUCLEOTIDE SEQUENCE</scope>
    <source>
        <strain evidence="10">ChiGjej2B2-12916</strain>
    </source>
</reference>
<keyword evidence="6 7" id="KW-0472">Membrane</keyword>
<evidence type="ECO:0000256" key="2">
    <source>
        <dbReference type="ARBA" id="ARBA00022692"/>
    </source>
</evidence>
<evidence type="ECO:0000256" key="4">
    <source>
        <dbReference type="ARBA" id="ARBA00022840"/>
    </source>
</evidence>
<keyword evidence="2 7" id="KW-0812">Transmembrane</keyword>
<dbReference type="SUPFAM" id="SSF52540">
    <property type="entry name" value="P-loop containing nucleoside triphosphate hydrolases"/>
    <property type="match status" value="1"/>
</dbReference>
<comment type="subcellular location">
    <subcellularLocation>
        <location evidence="1">Cell membrane</location>
        <topology evidence="1">Multi-pass membrane protein</topology>
    </subcellularLocation>
</comment>
<gene>
    <name evidence="10" type="ORF">IAD31_00210</name>
</gene>
<dbReference type="PANTHER" id="PTHR24221:SF654">
    <property type="entry name" value="ATP-BINDING CASSETTE SUB-FAMILY B MEMBER 6"/>
    <property type="match status" value="1"/>
</dbReference>
<dbReference type="Gene3D" id="1.20.1560.10">
    <property type="entry name" value="ABC transporter type 1, transmembrane domain"/>
    <property type="match status" value="1"/>
</dbReference>
<dbReference type="SUPFAM" id="SSF90123">
    <property type="entry name" value="ABC transporter transmembrane region"/>
    <property type="match status" value="1"/>
</dbReference>
<dbReference type="GO" id="GO:0034040">
    <property type="term" value="F:ATPase-coupled lipid transmembrane transporter activity"/>
    <property type="evidence" value="ECO:0007669"/>
    <property type="project" value="TreeGrafter"/>
</dbReference>
<dbReference type="GO" id="GO:0140359">
    <property type="term" value="F:ABC-type transporter activity"/>
    <property type="evidence" value="ECO:0007669"/>
    <property type="project" value="InterPro"/>
</dbReference>
<dbReference type="PROSITE" id="PS00211">
    <property type="entry name" value="ABC_TRANSPORTER_1"/>
    <property type="match status" value="1"/>
</dbReference>
<name>A0A9D0YQC5_9FIRM</name>
<dbReference type="Pfam" id="PF00005">
    <property type="entry name" value="ABC_tran"/>
    <property type="match status" value="1"/>
</dbReference>
<proteinExistence type="predicted"/>
<keyword evidence="5 7" id="KW-1133">Transmembrane helix</keyword>
<evidence type="ECO:0000259" key="8">
    <source>
        <dbReference type="PROSITE" id="PS50893"/>
    </source>
</evidence>
<feature type="transmembrane region" description="Helical" evidence="7">
    <location>
        <begin position="143"/>
        <end position="171"/>
    </location>
</feature>
<dbReference type="InterPro" id="IPR036640">
    <property type="entry name" value="ABC1_TM_sf"/>
</dbReference>
<organism evidence="10 11">
    <name type="scientific">Candidatus Enterenecus faecium</name>
    <dbReference type="NCBI Taxonomy" id="2840780"/>
    <lineage>
        <taxon>Bacteria</taxon>
        <taxon>Bacillati</taxon>
        <taxon>Bacillota</taxon>
        <taxon>Clostridia</taxon>
        <taxon>Eubacteriales</taxon>
        <taxon>Candidatus Enterenecus</taxon>
    </lineage>
</organism>
<feature type="transmembrane region" description="Helical" evidence="7">
    <location>
        <begin position="243"/>
        <end position="265"/>
    </location>
</feature>
<evidence type="ECO:0000313" key="11">
    <source>
        <dbReference type="Proteomes" id="UP000886879"/>
    </source>
</evidence>
<dbReference type="InterPro" id="IPR003439">
    <property type="entry name" value="ABC_transporter-like_ATP-bd"/>
</dbReference>
<dbReference type="EMBL" id="DVFO01000002">
    <property type="protein sequence ID" value="HIQ60014.1"/>
    <property type="molecule type" value="Genomic_DNA"/>
</dbReference>
<dbReference type="PROSITE" id="PS50893">
    <property type="entry name" value="ABC_TRANSPORTER_2"/>
    <property type="match status" value="1"/>
</dbReference>
<evidence type="ECO:0000259" key="9">
    <source>
        <dbReference type="PROSITE" id="PS50929"/>
    </source>
</evidence>
<keyword evidence="4 10" id="KW-0067">ATP-binding</keyword>
<dbReference type="InterPro" id="IPR017871">
    <property type="entry name" value="ABC_transporter-like_CS"/>
</dbReference>
<evidence type="ECO:0000256" key="7">
    <source>
        <dbReference type="SAM" id="Phobius"/>
    </source>
</evidence>
<feature type="transmembrane region" description="Helical" evidence="7">
    <location>
        <begin position="112"/>
        <end position="131"/>
    </location>
</feature>
<keyword evidence="3" id="KW-0547">Nucleotide-binding</keyword>
<feature type="transmembrane region" description="Helical" evidence="7">
    <location>
        <begin position="51"/>
        <end position="71"/>
    </location>
</feature>
<protein>
    <submittedName>
        <fullName evidence="10">ABC transporter ATP-binding protein</fullName>
    </submittedName>
</protein>
<dbReference type="GO" id="GO:0005886">
    <property type="term" value="C:plasma membrane"/>
    <property type="evidence" value="ECO:0007669"/>
    <property type="project" value="UniProtKB-SubCell"/>
</dbReference>
<dbReference type="InterPro" id="IPR003593">
    <property type="entry name" value="AAA+_ATPase"/>
</dbReference>
<comment type="caution">
    <text evidence="10">The sequence shown here is derived from an EMBL/GenBank/DDBJ whole genome shotgun (WGS) entry which is preliminary data.</text>
</comment>
<dbReference type="InterPro" id="IPR011527">
    <property type="entry name" value="ABC1_TM_dom"/>
</dbReference>
<feature type="domain" description="ABC transmembrane type-1" evidence="9">
    <location>
        <begin position="27"/>
        <end position="300"/>
    </location>
</feature>
<evidence type="ECO:0000313" key="10">
    <source>
        <dbReference type="EMBL" id="HIQ60014.1"/>
    </source>
</evidence>